<dbReference type="InterPro" id="IPR029020">
    <property type="entry name" value="Ammonium/urea_transptr"/>
</dbReference>
<reference evidence="6 7" key="1">
    <citation type="journal article" date="2020" name="Microorganisms">
        <title>Osmotic Adaptation and Compatible Solute Biosynthesis of Phototrophic Bacteria as Revealed from Genome Analyses.</title>
        <authorList>
            <person name="Imhoff J.F."/>
            <person name="Rahn T."/>
            <person name="Kunzel S."/>
            <person name="Keller A."/>
            <person name="Neulinger S.C."/>
        </authorList>
    </citation>
    <scope>NUCLEOTIDE SEQUENCE [LARGE SCALE GENOMIC DNA]</scope>
    <source>
        <strain evidence="6 7">DSM 6210</strain>
    </source>
</reference>
<comment type="caution">
    <text evidence="6">The sequence shown here is derived from an EMBL/GenBank/DDBJ whole genome shotgun (WGS) entry which is preliminary data.</text>
</comment>
<dbReference type="EMBL" id="NRRV01000186">
    <property type="protein sequence ID" value="MBK1634000.1"/>
    <property type="molecule type" value="Genomic_DNA"/>
</dbReference>
<feature type="transmembrane region" description="Helical" evidence="5">
    <location>
        <begin position="44"/>
        <end position="67"/>
    </location>
</feature>
<protein>
    <recommendedName>
        <fullName evidence="8">Ammonium transporter AmtB-like domain-containing protein</fullName>
    </recommendedName>
</protein>
<comment type="subcellular location">
    <subcellularLocation>
        <location evidence="1">Membrane</location>
        <topology evidence="1">Multi-pass membrane protein</topology>
    </subcellularLocation>
</comment>
<evidence type="ECO:0000256" key="3">
    <source>
        <dbReference type="ARBA" id="ARBA00022989"/>
    </source>
</evidence>
<organism evidence="6 7">
    <name type="scientific">Thiohalocapsa halophila</name>
    <dbReference type="NCBI Taxonomy" id="69359"/>
    <lineage>
        <taxon>Bacteria</taxon>
        <taxon>Pseudomonadati</taxon>
        <taxon>Pseudomonadota</taxon>
        <taxon>Gammaproteobacteria</taxon>
        <taxon>Chromatiales</taxon>
        <taxon>Chromatiaceae</taxon>
        <taxon>Thiohalocapsa</taxon>
    </lineage>
</organism>
<keyword evidence="2 5" id="KW-0812">Transmembrane</keyword>
<dbReference type="Gene3D" id="1.10.3430.10">
    <property type="entry name" value="Ammonium transporter AmtB like domains"/>
    <property type="match status" value="1"/>
</dbReference>
<name>A0ABS1CQ42_9GAMM</name>
<feature type="transmembrane region" description="Helical" evidence="5">
    <location>
        <begin position="239"/>
        <end position="263"/>
    </location>
</feature>
<feature type="transmembrane region" description="Helical" evidence="5">
    <location>
        <begin position="156"/>
        <end position="177"/>
    </location>
</feature>
<keyword evidence="3 5" id="KW-1133">Transmembrane helix</keyword>
<feature type="transmembrane region" description="Helical" evidence="5">
    <location>
        <begin position="184"/>
        <end position="203"/>
    </location>
</feature>
<dbReference type="SUPFAM" id="SSF111352">
    <property type="entry name" value="Ammonium transporter"/>
    <property type="match status" value="1"/>
</dbReference>
<accession>A0ABS1CQ42</accession>
<sequence length="306" mass="30575">ADVLRASPADLPPALLNPLLFQLSLAAVVSVVVCSVIPSPMRGWACLLVALPTGGLLYPLFGHWIAVSSATSEHAGWLTGLGFVNQAAGPGVALLAGATAIFLARGLSVVTAGVSSSSSADHRQDEASVVSAILLWLGWLGVIGAASTGSLGSPSLLLGLAAGSAGAAFSVLILGTVLSPSRHWLGTLPFSVLAGVVAAPGGLPTATLAELFLLGAIAGVFANLFMWKLDHRFHSSTTVPAALLSGGLVGTLAPALVGAAGFFSTLSLALLLPQLQGIGAALLLALIAGQAFAWSISRTTRSRAPA</sequence>
<feature type="non-terminal residue" evidence="6">
    <location>
        <position position="1"/>
    </location>
</feature>
<feature type="transmembrane region" description="Helical" evidence="5">
    <location>
        <begin position="20"/>
        <end position="37"/>
    </location>
</feature>
<evidence type="ECO:0000256" key="1">
    <source>
        <dbReference type="ARBA" id="ARBA00004141"/>
    </source>
</evidence>
<evidence type="ECO:0008006" key="8">
    <source>
        <dbReference type="Google" id="ProtNLM"/>
    </source>
</evidence>
<evidence type="ECO:0000256" key="4">
    <source>
        <dbReference type="ARBA" id="ARBA00023136"/>
    </source>
</evidence>
<evidence type="ECO:0000256" key="2">
    <source>
        <dbReference type="ARBA" id="ARBA00022692"/>
    </source>
</evidence>
<proteinExistence type="predicted"/>
<feature type="transmembrane region" description="Helical" evidence="5">
    <location>
        <begin position="87"/>
        <end position="108"/>
    </location>
</feature>
<dbReference type="Proteomes" id="UP000748752">
    <property type="component" value="Unassembled WGS sequence"/>
</dbReference>
<feature type="transmembrane region" description="Helical" evidence="5">
    <location>
        <begin position="275"/>
        <end position="296"/>
    </location>
</feature>
<dbReference type="RefSeq" id="WP_207148121.1">
    <property type="nucleotide sequence ID" value="NZ_NRRV01000186.1"/>
</dbReference>
<feature type="transmembrane region" description="Helical" evidence="5">
    <location>
        <begin position="209"/>
        <end position="227"/>
    </location>
</feature>
<keyword evidence="4 5" id="KW-0472">Membrane</keyword>
<evidence type="ECO:0000256" key="5">
    <source>
        <dbReference type="SAM" id="Phobius"/>
    </source>
</evidence>
<evidence type="ECO:0000313" key="6">
    <source>
        <dbReference type="EMBL" id="MBK1634000.1"/>
    </source>
</evidence>
<evidence type="ECO:0000313" key="7">
    <source>
        <dbReference type="Proteomes" id="UP000748752"/>
    </source>
</evidence>
<keyword evidence="7" id="KW-1185">Reference proteome</keyword>
<feature type="transmembrane region" description="Helical" evidence="5">
    <location>
        <begin position="129"/>
        <end position="150"/>
    </location>
</feature>
<gene>
    <name evidence="6" type="ORF">CKO31_25420</name>
</gene>